<dbReference type="InterPro" id="IPR039564">
    <property type="entry name" value="Peptidase_C39-like"/>
</dbReference>
<organism evidence="2 3">
    <name type="scientific">Paraburkholderia guartelaensis</name>
    <dbReference type="NCBI Taxonomy" id="2546446"/>
    <lineage>
        <taxon>Bacteria</taxon>
        <taxon>Pseudomonadati</taxon>
        <taxon>Pseudomonadota</taxon>
        <taxon>Betaproteobacteria</taxon>
        <taxon>Burkholderiales</taxon>
        <taxon>Burkholderiaceae</taxon>
        <taxon>Paraburkholderia</taxon>
    </lineage>
</organism>
<proteinExistence type="predicted"/>
<dbReference type="OrthoDB" id="2602488at2"/>
<dbReference type="EMBL" id="SMOD01000021">
    <property type="protein sequence ID" value="TDG05336.1"/>
    <property type="molecule type" value="Genomic_DNA"/>
</dbReference>
<dbReference type="AlphaFoldDB" id="A0A4R5LAX8"/>
<evidence type="ECO:0000313" key="3">
    <source>
        <dbReference type="Proteomes" id="UP000295606"/>
    </source>
</evidence>
<sequence length="280" mass="31330">MPNDGVILAKCNAAPNHENVSVYSAWITRGLRYSRHCGDGARLRRCTILSAVRSRAEDQPYRCEGYRLDDVRNGGTWRHEGVPYYSQWGSADWVAPIVERGADPCEDPHWRASGFTEADAYRFWAKRLCGLTCLESALDYWGVAHAPRAQMLEEALQHGVYRVREDGGVDGLIYRPFAGWVEAAFGVHVEVMIDEDIAASAARVDADTLAIVSVSPEIRYPERENPGQGGHLILLHGRGDGGVWFHNPSGVAPYQADVWLPYETVARFHARRGMAIRRPR</sequence>
<gene>
    <name evidence="2" type="ORF">E1N52_25330</name>
</gene>
<reference evidence="2 3" key="1">
    <citation type="submission" date="2019-03" db="EMBL/GenBank/DDBJ databases">
        <title>Paraburkholderia sp. isolated from native Mimosa gymnas in Guartela State Park, Brazil.</title>
        <authorList>
            <person name="Paulitsch F."/>
            <person name="Hungria M."/>
            <person name="Delamuta J.R.M."/>
            <person name="Ribeiro R.A."/>
            <person name="Dall'Agnol R."/>
            <person name="Silva J.S.B."/>
        </authorList>
    </citation>
    <scope>NUCLEOTIDE SEQUENCE [LARGE SCALE GENOMIC DNA]</scope>
    <source>
        <strain evidence="2 3">CNPSo 3008</strain>
    </source>
</reference>
<protein>
    <recommendedName>
        <fullName evidence="1">Peptidase C39-like domain-containing protein</fullName>
    </recommendedName>
</protein>
<dbReference type="Pfam" id="PF13529">
    <property type="entry name" value="Peptidase_C39_2"/>
    <property type="match status" value="1"/>
</dbReference>
<name>A0A4R5LAX8_9BURK</name>
<evidence type="ECO:0000259" key="1">
    <source>
        <dbReference type="Pfam" id="PF13529"/>
    </source>
</evidence>
<accession>A0A4R5LAX8</accession>
<dbReference type="Proteomes" id="UP000295606">
    <property type="component" value="Unassembled WGS sequence"/>
</dbReference>
<comment type="caution">
    <text evidence="2">The sequence shown here is derived from an EMBL/GenBank/DDBJ whole genome shotgun (WGS) entry which is preliminary data.</text>
</comment>
<evidence type="ECO:0000313" key="2">
    <source>
        <dbReference type="EMBL" id="TDG05336.1"/>
    </source>
</evidence>
<feature type="domain" description="Peptidase C39-like" evidence="1">
    <location>
        <begin position="81"/>
        <end position="248"/>
    </location>
</feature>